<keyword evidence="2" id="KW-0732">Signal</keyword>
<gene>
    <name evidence="3" type="ORF">J1605_010274</name>
</gene>
<evidence type="ECO:0000256" key="1">
    <source>
        <dbReference type="SAM" id="MobiDB-lite"/>
    </source>
</evidence>
<accession>A0AB34GUY1</accession>
<protein>
    <recommendedName>
        <fullName evidence="5">Secreted protein</fullName>
    </recommendedName>
</protein>
<name>A0AB34GUY1_ESCRO</name>
<evidence type="ECO:0008006" key="5">
    <source>
        <dbReference type="Google" id="ProtNLM"/>
    </source>
</evidence>
<feature type="compositionally biased region" description="Low complexity" evidence="1">
    <location>
        <begin position="132"/>
        <end position="148"/>
    </location>
</feature>
<feature type="region of interest" description="Disordered" evidence="1">
    <location>
        <begin position="132"/>
        <end position="182"/>
    </location>
</feature>
<evidence type="ECO:0000313" key="3">
    <source>
        <dbReference type="EMBL" id="KAJ8782295.1"/>
    </source>
</evidence>
<proteinExistence type="predicted"/>
<reference evidence="3 4" key="1">
    <citation type="submission" date="2022-11" db="EMBL/GenBank/DDBJ databases">
        <title>Whole genome sequence of Eschrichtius robustus ER-17-0199.</title>
        <authorList>
            <person name="Bruniche-Olsen A."/>
            <person name="Black A.N."/>
            <person name="Fields C.J."/>
            <person name="Walden K."/>
            <person name="Dewoody J.A."/>
        </authorList>
    </citation>
    <scope>NUCLEOTIDE SEQUENCE [LARGE SCALE GENOMIC DNA]</scope>
    <source>
        <strain evidence="3">ER-17-0199</strain>
        <tissue evidence="3">Blubber</tissue>
    </source>
</reference>
<feature type="chain" id="PRO_5044326600" description="Secreted protein" evidence="2">
    <location>
        <begin position="25"/>
        <end position="182"/>
    </location>
</feature>
<dbReference type="Proteomes" id="UP001159641">
    <property type="component" value="Unassembled WGS sequence"/>
</dbReference>
<dbReference type="AlphaFoldDB" id="A0AB34GUY1"/>
<sequence length="182" mass="20226">MMNFLWRSLMYILISCLNSSTGPAVLEKWPPRQTTLTAQLALLSTPGSEEFECWMEMSRIWLKQNQLASILSMCTFTVRAGARMMMARLWMDQLHSPGKPLKMVLEWGGEASALFLSGHREMVGGAKTTAPVMATPTASTPSPSAAQPKAERSLGTWKSVRPRWPQPTAAESPMIRKSSLRI</sequence>
<feature type="signal peptide" evidence="2">
    <location>
        <begin position="1"/>
        <end position="24"/>
    </location>
</feature>
<comment type="caution">
    <text evidence="3">The sequence shown here is derived from an EMBL/GenBank/DDBJ whole genome shotgun (WGS) entry which is preliminary data.</text>
</comment>
<evidence type="ECO:0000256" key="2">
    <source>
        <dbReference type="SAM" id="SignalP"/>
    </source>
</evidence>
<dbReference type="EMBL" id="JAIQCJ010002113">
    <property type="protein sequence ID" value="KAJ8782295.1"/>
    <property type="molecule type" value="Genomic_DNA"/>
</dbReference>
<organism evidence="3 4">
    <name type="scientific">Eschrichtius robustus</name>
    <name type="common">California gray whale</name>
    <name type="synonym">Eschrichtius gibbosus</name>
    <dbReference type="NCBI Taxonomy" id="9764"/>
    <lineage>
        <taxon>Eukaryota</taxon>
        <taxon>Metazoa</taxon>
        <taxon>Chordata</taxon>
        <taxon>Craniata</taxon>
        <taxon>Vertebrata</taxon>
        <taxon>Euteleostomi</taxon>
        <taxon>Mammalia</taxon>
        <taxon>Eutheria</taxon>
        <taxon>Laurasiatheria</taxon>
        <taxon>Artiodactyla</taxon>
        <taxon>Whippomorpha</taxon>
        <taxon>Cetacea</taxon>
        <taxon>Mysticeti</taxon>
        <taxon>Eschrichtiidae</taxon>
        <taxon>Eschrichtius</taxon>
    </lineage>
</organism>
<keyword evidence="4" id="KW-1185">Reference proteome</keyword>
<evidence type="ECO:0000313" key="4">
    <source>
        <dbReference type="Proteomes" id="UP001159641"/>
    </source>
</evidence>